<organism evidence="2 3">
    <name type="scientific">Fonsecaea erecta</name>
    <dbReference type="NCBI Taxonomy" id="1367422"/>
    <lineage>
        <taxon>Eukaryota</taxon>
        <taxon>Fungi</taxon>
        <taxon>Dikarya</taxon>
        <taxon>Ascomycota</taxon>
        <taxon>Pezizomycotina</taxon>
        <taxon>Eurotiomycetes</taxon>
        <taxon>Chaetothyriomycetidae</taxon>
        <taxon>Chaetothyriales</taxon>
        <taxon>Herpotrichiellaceae</taxon>
        <taxon>Fonsecaea</taxon>
    </lineage>
</organism>
<keyword evidence="3" id="KW-1185">Reference proteome</keyword>
<comment type="caution">
    <text evidence="2">The sequence shown here is derived from an EMBL/GenBank/DDBJ whole genome shotgun (WGS) entry which is preliminary data.</text>
</comment>
<dbReference type="AlphaFoldDB" id="A0A178ZK37"/>
<accession>A0A178ZK37</accession>
<dbReference type="GeneID" id="30009330"/>
<dbReference type="RefSeq" id="XP_018693527.1">
    <property type="nucleotide sequence ID" value="XM_018836674.1"/>
</dbReference>
<gene>
    <name evidence="2" type="ORF">AYL99_05162</name>
</gene>
<evidence type="ECO:0000313" key="3">
    <source>
        <dbReference type="Proteomes" id="UP000078343"/>
    </source>
</evidence>
<reference evidence="2 3" key="1">
    <citation type="submission" date="2016-04" db="EMBL/GenBank/DDBJ databases">
        <title>Draft genome of Fonsecaea erecta CBS 125763.</title>
        <authorList>
            <person name="Weiss V.A."/>
            <person name="Vicente V.A."/>
            <person name="Raittz R.T."/>
            <person name="Moreno L.F."/>
            <person name="De Souza E.M."/>
            <person name="Pedrosa F.O."/>
            <person name="Steffens M.B."/>
            <person name="Faoro H."/>
            <person name="Tadra-Sfeir M.Z."/>
            <person name="Najafzadeh M.J."/>
            <person name="Felipe M.S."/>
            <person name="Teixeira M."/>
            <person name="Sun J."/>
            <person name="Xi L."/>
            <person name="Gomes R."/>
            <person name="De Azevedo C.M."/>
            <person name="Salgado C.G."/>
            <person name="Da Silva M.B."/>
            <person name="Nascimento M.F."/>
            <person name="Queiroz-Telles F."/>
            <person name="Attili D.S."/>
            <person name="Gorbushina A."/>
        </authorList>
    </citation>
    <scope>NUCLEOTIDE SEQUENCE [LARGE SCALE GENOMIC DNA]</scope>
    <source>
        <strain evidence="2 3">CBS 125763</strain>
    </source>
</reference>
<sequence length="100" mass="10562">MVPPATAEGDLDDDKEIPYAAIQAMAKYLENKFTSASEFPEEQLDSVDTSSKSVGSEHPLSSGLAQLVEATLRNTEVQAGPGGPIPVALDSLGLKRPHAR</sequence>
<name>A0A178ZK37_9EURO</name>
<dbReference type="Proteomes" id="UP000078343">
    <property type="component" value="Unassembled WGS sequence"/>
</dbReference>
<feature type="region of interest" description="Disordered" evidence="1">
    <location>
        <begin position="38"/>
        <end position="61"/>
    </location>
</feature>
<dbReference type="EMBL" id="LVYI01000004">
    <property type="protein sequence ID" value="OAP60160.1"/>
    <property type="molecule type" value="Genomic_DNA"/>
</dbReference>
<proteinExistence type="predicted"/>
<feature type="region of interest" description="Disordered" evidence="1">
    <location>
        <begin position="77"/>
        <end position="100"/>
    </location>
</feature>
<protein>
    <submittedName>
        <fullName evidence="2">Uncharacterized protein</fullName>
    </submittedName>
</protein>
<evidence type="ECO:0000313" key="2">
    <source>
        <dbReference type="EMBL" id="OAP60160.1"/>
    </source>
</evidence>
<evidence type="ECO:0000256" key="1">
    <source>
        <dbReference type="SAM" id="MobiDB-lite"/>
    </source>
</evidence>